<dbReference type="CDD" id="cd01167">
    <property type="entry name" value="bac_FRK"/>
    <property type="match status" value="1"/>
</dbReference>
<dbReference type="InterPro" id="IPR029056">
    <property type="entry name" value="Ribokinase-like"/>
</dbReference>
<evidence type="ECO:0000256" key="3">
    <source>
        <dbReference type="ARBA" id="ARBA00022741"/>
    </source>
</evidence>
<dbReference type="RefSeq" id="WP_117329777.1">
    <property type="nucleotide sequence ID" value="NZ_QUWK01000004.1"/>
</dbReference>
<proteinExistence type="inferred from homology"/>
<accession>A0A372MJ15</accession>
<evidence type="ECO:0000259" key="6">
    <source>
        <dbReference type="Pfam" id="PF00294"/>
    </source>
</evidence>
<sequence>MIGVIGEALIDFIAKGTLGPSVPYDSVVGGCALNTAVATSRQNSPVVYIGKISGDIFGQRMLNHLIESEVLFDPSLCAAPQPSLLAMASLDAEGKANYTFYTEGTAVASMTKAELLAALQEHTDLKVVHIGSVSLALEPLSEVIISALQSYEPKPVIFLDPNVRPDVITDMNALRSRIEEAMDLASLVKISDEDLLLLYEGKDAKKMAQSLAREKQAHIILTLGRKGSIWYTPEGESASMEIIDLPVVDTVGAGDTFSGGLLSYLYERDCFGKDGEIPQLKNLSLDLIKDALVWATASSAITCSRRGCDPPRSEEIRSLLSSL</sequence>
<dbReference type="AlphaFoldDB" id="A0A372MJ15"/>
<evidence type="ECO:0000256" key="5">
    <source>
        <dbReference type="ARBA" id="ARBA00022840"/>
    </source>
</evidence>
<dbReference type="InterPro" id="IPR002173">
    <property type="entry name" value="Carboh/pur_kinase_PfkB_CS"/>
</dbReference>
<dbReference type="PROSITE" id="PS00584">
    <property type="entry name" value="PFKB_KINASES_2"/>
    <property type="match status" value="1"/>
</dbReference>
<keyword evidence="2" id="KW-0808">Transferase</keyword>
<name>A0A372MJ15_9SPIR</name>
<organism evidence="7 8">
    <name type="scientific">Sphaerochaeta halotolerans</name>
    <dbReference type="NCBI Taxonomy" id="2293840"/>
    <lineage>
        <taxon>Bacteria</taxon>
        <taxon>Pseudomonadati</taxon>
        <taxon>Spirochaetota</taxon>
        <taxon>Spirochaetia</taxon>
        <taxon>Spirochaetales</taxon>
        <taxon>Sphaerochaetaceae</taxon>
        <taxon>Sphaerochaeta</taxon>
    </lineage>
</organism>
<evidence type="ECO:0000256" key="4">
    <source>
        <dbReference type="ARBA" id="ARBA00022777"/>
    </source>
</evidence>
<dbReference type="Proteomes" id="UP000264002">
    <property type="component" value="Unassembled WGS sequence"/>
</dbReference>
<reference evidence="7 8" key="2">
    <citation type="submission" date="2018-09" db="EMBL/GenBank/DDBJ databases">
        <title>Genome of Sphaerochaeta halotolerans strain 4-11.</title>
        <authorList>
            <person name="Nazina T.N."/>
            <person name="Sokolova D.S."/>
        </authorList>
    </citation>
    <scope>NUCLEOTIDE SEQUENCE [LARGE SCALE GENOMIC DNA]</scope>
    <source>
        <strain evidence="7 8">4-11</strain>
    </source>
</reference>
<keyword evidence="5" id="KW-0067">ATP-binding</keyword>
<evidence type="ECO:0000256" key="1">
    <source>
        <dbReference type="ARBA" id="ARBA00010688"/>
    </source>
</evidence>
<comment type="caution">
    <text evidence="7">The sequence shown here is derived from an EMBL/GenBank/DDBJ whole genome shotgun (WGS) entry which is preliminary data.</text>
</comment>
<dbReference type="PANTHER" id="PTHR43085">
    <property type="entry name" value="HEXOKINASE FAMILY MEMBER"/>
    <property type="match status" value="1"/>
</dbReference>
<keyword evidence="3" id="KW-0547">Nucleotide-binding</keyword>
<gene>
    <name evidence="7" type="ORF">DYP60_04960</name>
</gene>
<dbReference type="OrthoDB" id="9813569at2"/>
<dbReference type="GO" id="GO:0016301">
    <property type="term" value="F:kinase activity"/>
    <property type="evidence" value="ECO:0007669"/>
    <property type="project" value="UniProtKB-KW"/>
</dbReference>
<dbReference type="SUPFAM" id="SSF53613">
    <property type="entry name" value="Ribokinase-like"/>
    <property type="match status" value="1"/>
</dbReference>
<dbReference type="Pfam" id="PF00294">
    <property type="entry name" value="PfkB"/>
    <property type="match status" value="1"/>
</dbReference>
<comment type="similarity">
    <text evidence="1">Belongs to the carbohydrate kinase PfkB family.</text>
</comment>
<evidence type="ECO:0000313" key="7">
    <source>
        <dbReference type="EMBL" id="RFU95368.1"/>
    </source>
</evidence>
<reference evidence="8" key="1">
    <citation type="submission" date="2018-08" db="EMBL/GenBank/DDBJ databases">
        <authorList>
            <person name="Grouzdev D.S."/>
            <person name="Krutkina M.S."/>
        </authorList>
    </citation>
    <scope>NUCLEOTIDE SEQUENCE [LARGE SCALE GENOMIC DNA]</scope>
    <source>
        <strain evidence="8">4-11</strain>
    </source>
</reference>
<evidence type="ECO:0000256" key="2">
    <source>
        <dbReference type="ARBA" id="ARBA00022679"/>
    </source>
</evidence>
<dbReference type="GO" id="GO:0005524">
    <property type="term" value="F:ATP binding"/>
    <property type="evidence" value="ECO:0007669"/>
    <property type="project" value="UniProtKB-KW"/>
</dbReference>
<keyword evidence="4 7" id="KW-0418">Kinase</keyword>
<dbReference type="InterPro" id="IPR011611">
    <property type="entry name" value="PfkB_dom"/>
</dbReference>
<dbReference type="EMBL" id="QUWK01000004">
    <property type="protein sequence ID" value="RFU95368.1"/>
    <property type="molecule type" value="Genomic_DNA"/>
</dbReference>
<dbReference type="InterPro" id="IPR050306">
    <property type="entry name" value="PfkB_Carbo_kinase"/>
</dbReference>
<keyword evidence="8" id="KW-1185">Reference proteome</keyword>
<dbReference type="Gene3D" id="3.40.1190.20">
    <property type="match status" value="1"/>
</dbReference>
<dbReference type="PANTHER" id="PTHR43085:SF1">
    <property type="entry name" value="PSEUDOURIDINE KINASE-RELATED"/>
    <property type="match status" value="1"/>
</dbReference>
<evidence type="ECO:0000313" key="8">
    <source>
        <dbReference type="Proteomes" id="UP000264002"/>
    </source>
</evidence>
<feature type="domain" description="Carbohydrate kinase PfkB" evidence="6">
    <location>
        <begin position="4"/>
        <end position="311"/>
    </location>
</feature>
<protein>
    <submittedName>
        <fullName evidence="7">Carbohydrate kinase</fullName>
    </submittedName>
</protein>